<dbReference type="eggNOG" id="KOG0235">
    <property type="taxonomic scope" value="Eukaryota"/>
</dbReference>
<gene>
    <name evidence="3" type="ORF">SCHCODRAFT_105103</name>
</gene>
<dbReference type="Gene3D" id="3.40.50.1240">
    <property type="entry name" value="Phosphoglycerate mutase-like"/>
    <property type="match status" value="1"/>
</dbReference>
<name>D8PV78_SCHCM</name>
<dbReference type="Pfam" id="PF00300">
    <property type="entry name" value="His_Phos_1"/>
    <property type="match status" value="1"/>
</dbReference>
<dbReference type="STRING" id="578458.D8PV78"/>
<keyword evidence="1" id="KW-0378">Hydrolase</keyword>
<dbReference type="EMBL" id="GL377303">
    <property type="protein sequence ID" value="EFI99982.1"/>
    <property type="molecule type" value="Genomic_DNA"/>
</dbReference>
<dbReference type="InterPro" id="IPR013078">
    <property type="entry name" value="His_Pase_superF_clade-1"/>
</dbReference>
<protein>
    <recommendedName>
        <fullName evidence="5">Phosphoglycerate mutase-like protein</fullName>
    </recommendedName>
</protein>
<dbReference type="InterPro" id="IPR001345">
    <property type="entry name" value="PG/BPGM_mutase_AS"/>
</dbReference>
<dbReference type="SUPFAM" id="SSF53254">
    <property type="entry name" value="Phosphoglycerate mutase-like"/>
    <property type="match status" value="1"/>
</dbReference>
<dbReference type="InterPro" id="IPR051695">
    <property type="entry name" value="Phosphoglycerate_Mutase"/>
</dbReference>
<dbReference type="CDD" id="cd07067">
    <property type="entry name" value="HP_PGM_like"/>
    <property type="match status" value="1"/>
</dbReference>
<dbReference type="InParanoid" id="D8PV78"/>
<dbReference type="Proteomes" id="UP000007431">
    <property type="component" value="Unassembled WGS sequence"/>
</dbReference>
<evidence type="ECO:0008006" key="5">
    <source>
        <dbReference type="Google" id="ProtNLM"/>
    </source>
</evidence>
<feature type="non-terminal residue" evidence="3">
    <location>
        <position position="213"/>
    </location>
</feature>
<dbReference type="SMART" id="SM00855">
    <property type="entry name" value="PGAM"/>
    <property type="match status" value="1"/>
</dbReference>
<dbReference type="PANTHER" id="PTHR46517:SF1">
    <property type="entry name" value="FRUCTOSE-2,6-BISPHOSPHATASE TIGAR"/>
    <property type="match status" value="1"/>
</dbReference>
<organism evidence="4">
    <name type="scientific">Schizophyllum commune (strain H4-8 / FGSC 9210)</name>
    <name type="common">Split gill fungus</name>
    <dbReference type="NCBI Taxonomy" id="578458"/>
    <lineage>
        <taxon>Eukaryota</taxon>
        <taxon>Fungi</taxon>
        <taxon>Dikarya</taxon>
        <taxon>Basidiomycota</taxon>
        <taxon>Agaricomycotina</taxon>
        <taxon>Agaricomycetes</taxon>
        <taxon>Agaricomycetidae</taxon>
        <taxon>Agaricales</taxon>
        <taxon>Schizophyllaceae</taxon>
        <taxon>Schizophyllum</taxon>
    </lineage>
</organism>
<dbReference type="GO" id="GO:0004331">
    <property type="term" value="F:fructose-2,6-bisphosphate 2-phosphatase activity"/>
    <property type="evidence" value="ECO:0007669"/>
    <property type="project" value="TreeGrafter"/>
</dbReference>
<reference evidence="3 4" key="1">
    <citation type="journal article" date="2010" name="Nat. Biotechnol.">
        <title>Genome sequence of the model mushroom Schizophyllum commune.</title>
        <authorList>
            <person name="Ohm R.A."/>
            <person name="de Jong J.F."/>
            <person name="Lugones L.G."/>
            <person name="Aerts A."/>
            <person name="Kothe E."/>
            <person name="Stajich J.E."/>
            <person name="de Vries R.P."/>
            <person name="Record E."/>
            <person name="Levasseur A."/>
            <person name="Baker S.E."/>
            <person name="Bartholomew K.A."/>
            <person name="Coutinho P.M."/>
            <person name="Erdmann S."/>
            <person name="Fowler T.J."/>
            <person name="Gathman A.C."/>
            <person name="Lombard V."/>
            <person name="Henrissat B."/>
            <person name="Knabe N."/>
            <person name="Kuees U."/>
            <person name="Lilly W.W."/>
            <person name="Lindquist E."/>
            <person name="Lucas S."/>
            <person name="Magnuson J.K."/>
            <person name="Piumi F."/>
            <person name="Raudaskoski M."/>
            <person name="Salamov A."/>
            <person name="Schmutz J."/>
            <person name="Schwarze F.W.M.R."/>
            <person name="vanKuyk P.A."/>
            <person name="Horton J.S."/>
            <person name="Grigoriev I.V."/>
            <person name="Woesten H.A.B."/>
        </authorList>
    </citation>
    <scope>NUCLEOTIDE SEQUENCE [LARGE SCALE GENOMIC DNA]</scope>
    <source>
        <strain evidence="4">H4-8 / FGSC 9210</strain>
    </source>
</reference>
<dbReference type="GO" id="GO:0005829">
    <property type="term" value="C:cytosol"/>
    <property type="evidence" value="ECO:0007669"/>
    <property type="project" value="TreeGrafter"/>
</dbReference>
<evidence type="ECO:0000256" key="1">
    <source>
        <dbReference type="ARBA" id="ARBA00022801"/>
    </source>
</evidence>
<evidence type="ECO:0000313" key="4">
    <source>
        <dbReference type="Proteomes" id="UP000007431"/>
    </source>
</evidence>
<dbReference type="AlphaFoldDB" id="D8PV78"/>
<dbReference type="GO" id="GO:0045820">
    <property type="term" value="P:negative regulation of glycolytic process"/>
    <property type="evidence" value="ECO:0007669"/>
    <property type="project" value="TreeGrafter"/>
</dbReference>
<dbReference type="PROSITE" id="PS00175">
    <property type="entry name" value="PG_MUTASE"/>
    <property type="match status" value="1"/>
</dbReference>
<dbReference type="OMA" id="DANNERW"/>
<dbReference type="FunCoup" id="D8PV78">
    <property type="interactions" value="306"/>
</dbReference>
<evidence type="ECO:0000313" key="3">
    <source>
        <dbReference type="EMBL" id="EFI99982.1"/>
    </source>
</evidence>
<feature type="binding site" evidence="2">
    <location>
        <begin position="11"/>
        <end position="18"/>
    </location>
    <ligand>
        <name>substrate</name>
    </ligand>
</feature>
<evidence type="ECO:0000256" key="2">
    <source>
        <dbReference type="PIRSR" id="PIRSR613078-2"/>
    </source>
</evidence>
<keyword evidence="4" id="KW-1185">Reference proteome</keyword>
<dbReference type="HOGENOM" id="CLU_033323_9_2_1"/>
<feature type="binding site" evidence="2">
    <location>
        <position position="61"/>
    </location>
    <ligand>
        <name>substrate</name>
    </ligand>
</feature>
<accession>D8PV78</accession>
<dbReference type="PANTHER" id="PTHR46517">
    <property type="entry name" value="FRUCTOSE-2,6-BISPHOSPHATASE TIGAR"/>
    <property type="match status" value="1"/>
</dbReference>
<dbReference type="GO" id="GO:0043456">
    <property type="term" value="P:regulation of pentose-phosphate shunt"/>
    <property type="evidence" value="ECO:0007669"/>
    <property type="project" value="TreeGrafter"/>
</dbReference>
<dbReference type="InterPro" id="IPR029033">
    <property type="entry name" value="His_PPase_superfam"/>
</dbReference>
<dbReference type="VEuPathDB" id="FungiDB:SCHCODRAFT_02661978"/>
<sequence>MPPLTIAYIVRHGETEENLKMIMQGQLDTQLNETGKEQAKLVADALREVAFDKAYSSDLSRARELVEDKALRERHLGDLQGKPVGTRYAPNDPLLESHEKLGQRALAWWDRHIVAPAKSQGWDGQPIAVLLVSHGGFIGTLIKTLSNNGRASMAPGITTDKRALNASITTVEVGRAADGKIRGVVTRYADTAHLDRAEGVEVLQSNADELVRD</sequence>
<proteinExistence type="predicted"/>